<dbReference type="Gene3D" id="3.90.550.10">
    <property type="entry name" value="Spore Coat Polysaccharide Biosynthesis Protein SpsA, Chain A"/>
    <property type="match status" value="1"/>
</dbReference>
<evidence type="ECO:0000313" key="2">
    <source>
        <dbReference type="EMBL" id="GAA0758125.1"/>
    </source>
</evidence>
<reference evidence="3" key="1">
    <citation type="journal article" date="2019" name="Int. J. Syst. Evol. Microbiol.">
        <title>The Global Catalogue of Microorganisms (GCM) 10K type strain sequencing project: providing services to taxonomists for standard genome sequencing and annotation.</title>
        <authorList>
            <consortium name="The Broad Institute Genomics Platform"/>
            <consortium name="The Broad Institute Genome Sequencing Center for Infectious Disease"/>
            <person name="Wu L."/>
            <person name="Ma J."/>
        </authorList>
    </citation>
    <scope>NUCLEOTIDE SEQUENCE [LARGE SCALE GENOMIC DNA]</scope>
    <source>
        <strain evidence="3">JCM 16231</strain>
    </source>
</reference>
<protein>
    <submittedName>
        <fullName evidence="2">Glycosyltransferase</fullName>
    </submittedName>
</protein>
<evidence type="ECO:0000259" key="1">
    <source>
        <dbReference type="Pfam" id="PF00535"/>
    </source>
</evidence>
<dbReference type="Pfam" id="PF00535">
    <property type="entry name" value="Glycos_transf_2"/>
    <property type="match status" value="1"/>
</dbReference>
<dbReference type="CDD" id="cd00761">
    <property type="entry name" value="Glyco_tranf_GTA_type"/>
    <property type="match status" value="1"/>
</dbReference>
<dbReference type="InterPro" id="IPR029044">
    <property type="entry name" value="Nucleotide-diphossugar_trans"/>
</dbReference>
<proteinExistence type="predicted"/>
<accession>A0ABP3VG19</accession>
<feature type="domain" description="Glycosyltransferase 2-like" evidence="1">
    <location>
        <begin position="3"/>
        <end position="143"/>
    </location>
</feature>
<name>A0ABP3VG19_9FLAO</name>
<evidence type="ECO:0000313" key="3">
    <source>
        <dbReference type="Proteomes" id="UP001500185"/>
    </source>
</evidence>
<gene>
    <name evidence="2" type="ORF">GCM10009433_15010</name>
</gene>
<comment type="caution">
    <text evidence="2">The sequence shown here is derived from an EMBL/GenBank/DDBJ whole genome shotgun (WGS) entry which is preliminary data.</text>
</comment>
<dbReference type="Proteomes" id="UP001500185">
    <property type="component" value="Unassembled WGS sequence"/>
</dbReference>
<dbReference type="RefSeq" id="WP_224454026.1">
    <property type="nucleotide sequence ID" value="NZ_BAAAGG010000005.1"/>
</dbReference>
<dbReference type="EMBL" id="BAAAGG010000005">
    <property type="protein sequence ID" value="GAA0758125.1"/>
    <property type="molecule type" value="Genomic_DNA"/>
</dbReference>
<dbReference type="InterPro" id="IPR001173">
    <property type="entry name" value="Glyco_trans_2-like"/>
</dbReference>
<keyword evidence="3" id="KW-1185">Reference proteome</keyword>
<sequence>MLSILIPIYNFDITQLVVELKKQINNLDNTVEIIAFDDHSSHYIEKNKKTAQKYNLNYDYLERNLGRSGIINLLAKHANYEYLLILDCDVLPKTDQFLSTYLSAVSQETEAIYGGRRHEYIKEKTNKLRWKYGFYKEDKTVIERLRKPYLSTLTNNLLIKKELFQCIRFNEILTKYGYEDTLFAYELKKRRSHVEHIDNPVIHKDIDENSIFVDKTERALINLKTIYNSKLIPAKEIQLLKVYEKIKSLKLEVVISQLFIFFENKIRNGLTSDRNNLTLFNIYKLGYFCKINRR</sequence>
<dbReference type="SUPFAM" id="SSF53448">
    <property type="entry name" value="Nucleotide-diphospho-sugar transferases"/>
    <property type="match status" value="1"/>
</dbReference>
<organism evidence="2 3">
    <name type="scientific">Psychroflexus lacisalsi</name>
    <dbReference type="NCBI Taxonomy" id="503928"/>
    <lineage>
        <taxon>Bacteria</taxon>
        <taxon>Pseudomonadati</taxon>
        <taxon>Bacteroidota</taxon>
        <taxon>Flavobacteriia</taxon>
        <taxon>Flavobacteriales</taxon>
        <taxon>Flavobacteriaceae</taxon>
        <taxon>Psychroflexus</taxon>
    </lineage>
</organism>